<feature type="compositionally biased region" description="Polar residues" evidence="1">
    <location>
        <begin position="128"/>
        <end position="153"/>
    </location>
</feature>
<evidence type="ECO:0000313" key="2">
    <source>
        <dbReference type="EMBL" id="KAJ8905699.1"/>
    </source>
</evidence>
<keyword evidence="3" id="KW-1185">Reference proteome</keyword>
<feature type="compositionally biased region" description="Basic and acidic residues" evidence="1">
    <location>
        <begin position="14"/>
        <end position="26"/>
    </location>
</feature>
<dbReference type="AlphaFoldDB" id="A0AAV8UT50"/>
<evidence type="ECO:0000313" key="3">
    <source>
        <dbReference type="Proteomes" id="UP001157974"/>
    </source>
</evidence>
<accession>A0AAV8UT50</accession>
<sequence length="153" mass="16805">MLSVTSSPKSRLFPQERMRQQARENRVPVVGAGAPARRSAPLEMERQKSYAGNRFPARGSTSEDNSIEGRSKSFALTRSPTEENFRRHAMRKSATEDSLRRLQSGGGSPDNGFRSMPSARSPPIKMNKQGTNPAADSLKRAQSSRATRTGLVT</sequence>
<organism evidence="2 3">
    <name type="scientific">Rhodosorus marinus</name>
    <dbReference type="NCBI Taxonomy" id="101924"/>
    <lineage>
        <taxon>Eukaryota</taxon>
        <taxon>Rhodophyta</taxon>
        <taxon>Stylonematophyceae</taxon>
        <taxon>Stylonematales</taxon>
        <taxon>Stylonemataceae</taxon>
        <taxon>Rhodosorus</taxon>
    </lineage>
</organism>
<dbReference type="Proteomes" id="UP001157974">
    <property type="component" value="Unassembled WGS sequence"/>
</dbReference>
<name>A0AAV8UT50_9RHOD</name>
<feature type="region of interest" description="Disordered" evidence="1">
    <location>
        <begin position="1"/>
        <end position="153"/>
    </location>
</feature>
<protein>
    <submittedName>
        <fullName evidence="2">Uncharacterized protein</fullName>
    </submittedName>
</protein>
<evidence type="ECO:0000256" key="1">
    <source>
        <dbReference type="SAM" id="MobiDB-lite"/>
    </source>
</evidence>
<comment type="caution">
    <text evidence="2">The sequence shown here is derived from an EMBL/GenBank/DDBJ whole genome shotgun (WGS) entry which is preliminary data.</text>
</comment>
<reference evidence="2 3" key="1">
    <citation type="journal article" date="2023" name="Nat. Commun.">
        <title>Origin of minicircular mitochondrial genomes in red algae.</title>
        <authorList>
            <person name="Lee Y."/>
            <person name="Cho C.H."/>
            <person name="Lee Y.M."/>
            <person name="Park S.I."/>
            <person name="Yang J.H."/>
            <person name="West J.A."/>
            <person name="Bhattacharya D."/>
            <person name="Yoon H.S."/>
        </authorList>
    </citation>
    <scope>NUCLEOTIDE SEQUENCE [LARGE SCALE GENOMIC DNA]</scope>
    <source>
        <strain evidence="2 3">CCMP1338</strain>
        <tissue evidence="2">Whole cell</tissue>
    </source>
</reference>
<dbReference type="EMBL" id="JAMWBK010000004">
    <property type="protein sequence ID" value="KAJ8905699.1"/>
    <property type="molecule type" value="Genomic_DNA"/>
</dbReference>
<gene>
    <name evidence="2" type="ORF">NDN08_002204</name>
</gene>
<proteinExistence type="predicted"/>